<dbReference type="GO" id="GO:0098797">
    <property type="term" value="C:plasma membrane protein complex"/>
    <property type="evidence" value="ECO:0007669"/>
    <property type="project" value="TreeGrafter"/>
</dbReference>
<evidence type="ECO:0000256" key="4">
    <source>
        <dbReference type="ARBA" id="ARBA00022692"/>
    </source>
</evidence>
<gene>
    <name evidence="9" type="ORF">EHV10_03730</name>
</gene>
<comment type="subcellular location">
    <subcellularLocation>
        <location evidence="1">Cell membrane</location>
        <topology evidence="1">Multi-pass membrane protein</topology>
    </subcellularLocation>
</comment>
<name>A0A3P3R1E5_9FIRM</name>
<evidence type="ECO:0000256" key="2">
    <source>
        <dbReference type="ARBA" id="ARBA00005236"/>
    </source>
</evidence>
<dbReference type="AlphaFoldDB" id="A0A3P3R1E5"/>
<dbReference type="InterPro" id="IPR003838">
    <property type="entry name" value="ABC3_permease_C"/>
</dbReference>
<feature type="transmembrane region" description="Helical" evidence="7">
    <location>
        <begin position="265"/>
        <end position="286"/>
    </location>
</feature>
<comment type="caution">
    <text evidence="9">The sequence shown here is derived from an EMBL/GenBank/DDBJ whole genome shotgun (WGS) entry which is preliminary data.</text>
</comment>
<keyword evidence="4 7" id="KW-0812">Transmembrane</keyword>
<comment type="similarity">
    <text evidence="2">Belongs to the ABC-4 integral membrane protein family. LolC/E subfamily.</text>
</comment>
<feature type="transmembrane region" description="Helical" evidence="7">
    <location>
        <begin position="705"/>
        <end position="726"/>
    </location>
</feature>
<keyword evidence="3" id="KW-1003">Cell membrane</keyword>
<feature type="transmembrane region" description="Helical" evidence="7">
    <location>
        <begin position="424"/>
        <end position="445"/>
    </location>
</feature>
<dbReference type="Pfam" id="PF02687">
    <property type="entry name" value="FtsX"/>
    <property type="match status" value="2"/>
</dbReference>
<feature type="transmembrane region" description="Helical" evidence="7">
    <location>
        <begin position="746"/>
        <end position="765"/>
    </location>
</feature>
<organism evidence="9 10">
    <name type="scientific">Lachnoanaerobaculum gingivalis</name>
    <dbReference type="NCBI Taxonomy" id="2490855"/>
    <lineage>
        <taxon>Bacteria</taxon>
        <taxon>Bacillati</taxon>
        <taxon>Bacillota</taxon>
        <taxon>Clostridia</taxon>
        <taxon>Lachnospirales</taxon>
        <taxon>Lachnospiraceae</taxon>
        <taxon>Lachnoanaerobaculum</taxon>
    </lineage>
</organism>
<dbReference type="InterPro" id="IPR051447">
    <property type="entry name" value="Lipoprotein-release_system"/>
</dbReference>
<dbReference type="PANTHER" id="PTHR30489:SF0">
    <property type="entry name" value="LIPOPROTEIN-RELEASING SYSTEM TRANSMEMBRANE PROTEIN LOLE"/>
    <property type="match status" value="1"/>
</dbReference>
<proteinExistence type="inferred from homology"/>
<keyword evidence="10" id="KW-1185">Reference proteome</keyword>
<keyword evidence="5 7" id="KW-1133">Transmembrane helix</keyword>
<keyword evidence="6 7" id="KW-0472">Membrane</keyword>
<dbReference type="GO" id="GO:0044874">
    <property type="term" value="P:lipoprotein localization to outer membrane"/>
    <property type="evidence" value="ECO:0007669"/>
    <property type="project" value="TreeGrafter"/>
</dbReference>
<protein>
    <submittedName>
        <fullName evidence="9">FtsX-like permease family protein</fullName>
    </submittedName>
</protein>
<dbReference type="EMBL" id="RRCO01000001">
    <property type="protein sequence ID" value="RRJ27114.1"/>
    <property type="molecule type" value="Genomic_DNA"/>
</dbReference>
<reference evidence="9 10" key="1">
    <citation type="submission" date="2018-11" db="EMBL/GenBank/DDBJ databases">
        <title>Genome sequencing of Lachnoanaerobaculum sp. KCOM 2030 (= ChDC B114).</title>
        <authorList>
            <person name="Kook J.-K."/>
            <person name="Park S.-N."/>
            <person name="Lim Y.K."/>
        </authorList>
    </citation>
    <scope>NUCLEOTIDE SEQUENCE [LARGE SCALE GENOMIC DNA]</scope>
    <source>
        <strain evidence="9 10">KCOM 2030</strain>
    </source>
</reference>
<dbReference type="OrthoDB" id="5137249at2"/>
<evidence type="ECO:0000256" key="5">
    <source>
        <dbReference type="ARBA" id="ARBA00022989"/>
    </source>
</evidence>
<sequence length="781" mass="87531">MKYFAKNLFRSAKRNLGTYIGAALIMALGVFIFVSMNDTFINLKGQVYSYYKENNMADIFANVISMPKESLKEFEDYPGIKRACGILSADLRIAGEGIGDIANLHVLSYDEEAYLNRPLLKPDSPPNSEQIFIGSKMMKARKLKKGDTISLIHNGESYDFIIAGIASAPNYIYAIPPSGAVISDGRDYDIAIVNSDKLEKILGRENIVNEISFELESGYSYEEVRYSLREHLSEYGLQGFSNKEKQSSYNMVDGEITELTGTGTILPIVFMSMSVFMLYTVLKKMIDNDRSLIGTMKAMGLRNSELLGAYLVQAIMISFMGAFIGCILARPFGMYMFNQYAEFFSLPSPSYIDPLSTKLKGFLIAATSSIAAVILGVGGITKIQAAEAMRAAAPSVGNNFSPSIIRHFNVMHKMGIRSILRSPFRTFFIAFAIAFPFALSCALLASENAVNKMFVGYFEDIAKYDVKITTENYASFNRMFNSLDGIEGVGEREIICEIPVTLKSQNHTKPTLLTGIGRGSKLYRISDVDDVFYEPPREGIILNSRIAKDLNVKKGDSIEISTGYAPRQKTVLPVSKVIFEAFGSGCYVDIQNINKYLSLQSFSNTLLFNTQRGMEDNIKKKLTENSAEITSFSSKRDTLRIYQDRMKSSKFMLRMFIYLALFSGVVLIYNISLISIRERKKEFATMKIMGVLDKELKQMIFMEQLVYLICGLILSIPLLKLFKWLLESLLVSESFTLKLNIGMSMYISSLIFCILMLYISGMAILKTIDKINPNDSLKERG</sequence>
<dbReference type="Proteomes" id="UP000272490">
    <property type="component" value="Unassembled WGS sequence"/>
</dbReference>
<feature type="transmembrane region" description="Helical" evidence="7">
    <location>
        <begin position="655"/>
        <end position="676"/>
    </location>
</feature>
<feature type="transmembrane region" description="Helical" evidence="7">
    <location>
        <begin position="361"/>
        <end position="380"/>
    </location>
</feature>
<evidence type="ECO:0000256" key="3">
    <source>
        <dbReference type="ARBA" id="ARBA00022475"/>
    </source>
</evidence>
<accession>A0A3P3R1E5</accession>
<feature type="domain" description="ABC3 transporter permease C-terminal" evidence="8">
    <location>
        <begin position="265"/>
        <end position="373"/>
    </location>
</feature>
<evidence type="ECO:0000256" key="7">
    <source>
        <dbReference type="SAM" id="Phobius"/>
    </source>
</evidence>
<evidence type="ECO:0000256" key="6">
    <source>
        <dbReference type="ARBA" id="ARBA00023136"/>
    </source>
</evidence>
<dbReference type="PANTHER" id="PTHR30489">
    <property type="entry name" value="LIPOPROTEIN-RELEASING SYSTEM TRANSMEMBRANE PROTEIN LOLE"/>
    <property type="match status" value="1"/>
</dbReference>
<evidence type="ECO:0000313" key="9">
    <source>
        <dbReference type="EMBL" id="RRJ27114.1"/>
    </source>
</evidence>
<feature type="transmembrane region" description="Helical" evidence="7">
    <location>
        <begin position="307"/>
        <end position="330"/>
    </location>
</feature>
<evidence type="ECO:0000313" key="10">
    <source>
        <dbReference type="Proteomes" id="UP000272490"/>
    </source>
</evidence>
<evidence type="ECO:0000259" key="8">
    <source>
        <dbReference type="Pfam" id="PF02687"/>
    </source>
</evidence>
<dbReference type="RefSeq" id="WP_128673460.1">
    <property type="nucleotide sequence ID" value="NZ_RRCO01000001.1"/>
</dbReference>
<evidence type="ECO:0000256" key="1">
    <source>
        <dbReference type="ARBA" id="ARBA00004651"/>
    </source>
</evidence>
<feature type="domain" description="ABC3 transporter permease C-terminal" evidence="8">
    <location>
        <begin position="655"/>
        <end position="773"/>
    </location>
</feature>
<feature type="transmembrane region" description="Helical" evidence="7">
    <location>
        <begin position="16"/>
        <end position="36"/>
    </location>
</feature>